<accession>A0ABU8U173</accession>
<comment type="caution">
    <text evidence="2">The sequence shown here is derived from an EMBL/GenBank/DDBJ whole genome shotgun (WGS) entry which is preliminary data.</text>
</comment>
<evidence type="ECO:0000256" key="1">
    <source>
        <dbReference type="SAM" id="MobiDB-lite"/>
    </source>
</evidence>
<keyword evidence="3" id="KW-1185">Reference proteome</keyword>
<sequence>MARSRSSGPSDQPSPAMWWSTTSSTCSVDGSSVVGLVGVSEKTVSLMGSSEHRSKVWEAARSRRAG</sequence>
<name>A0ABU8U173_9ACTN</name>
<evidence type="ECO:0000313" key="2">
    <source>
        <dbReference type="EMBL" id="MEJ8641435.1"/>
    </source>
</evidence>
<gene>
    <name evidence="2" type="ORF">WKI68_07965</name>
</gene>
<feature type="region of interest" description="Disordered" evidence="1">
    <location>
        <begin position="1"/>
        <end position="21"/>
    </location>
</feature>
<reference evidence="2 3" key="1">
    <citation type="submission" date="2024-03" db="EMBL/GenBank/DDBJ databases">
        <title>Novel Streptomyces species of biotechnological and ecological value are a feature of Machair soil.</title>
        <authorList>
            <person name="Prole J.R."/>
            <person name="Goodfellow M."/>
            <person name="Allenby N."/>
            <person name="Ward A.C."/>
        </authorList>
    </citation>
    <scope>NUCLEOTIDE SEQUENCE [LARGE SCALE GENOMIC DNA]</scope>
    <source>
        <strain evidence="2 3">MS1.HAVA.3</strain>
    </source>
</reference>
<organism evidence="2 3">
    <name type="scientific">Streptomyces caledonius</name>
    <dbReference type="NCBI Taxonomy" id="3134107"/>
    <lineage>
        <taxon>Bacteria</taxon>
        <taxon>Bacillati</taxon>
        <taxon>Actinomycetota</taxon>
        <taxon>Actinomycetes</taxon>
        <taxon>Kitasatosporales</taxon>
        <taxon>Streptomycetaceae</taxon>
        <taxon>Streptomyces</taxon>
    </lineage>
</organism>
<proteinExistence type="predicted"/>
<dbReference type="Proteomes" id="UP001382904">
    <property type="component" value="Unassembled WGS sequence"/>
</dbReference>
<dbReference type="EMBL" id="JBBKAM010000002">
    <property type="protein sequence ID" value="MEJ8641435.1"/>
    <property type="molecule type" value="Genomic_DNA"/>
</dbReference>
<evidence type="ECO:0000313" key="3">
    <source>
        <dbReference type="Proteomes" id="UP001382904"/>
    </source>
</evidence>
<protein>
    <submittedName>
        <fullName evidence="2">Uncharacterized protein</fullName>
    </submittedName>
</protein>